<feature type="compositionally biased region" description="Basic and acidic residues" evidence="1">
    <location>
        <begin position="1"/>
        <end position="15"/>
    </location>
</feature>
<keyword evidence="3" id="KW-1185">Reference proteome</keyword>
<dbReference type="AlphaFoldDB" id="A0AAV9RX36"/>
<proteinExistence type="predicted"/>
<feature type="region of interest" description="Disordered" evidence="1">
    <location>
        <begin position="1"/>
        <end position="30"/>
    </location>
</feature>
<comment type="caution">
    <text evidence="2">The sequence shown here is derived from an EMBL/GenBank/DDBJ whole genome shotgun (WGS) entry which is preliminary data.</text>
</comment>
<evidence type="ECO:0000256" key="1">
    <source>
        <dbReference type="SAM" id="MobiDB-lite"/>
    </source>
</evidence>
<dbReference type="Proteomes" id="UP001311232">
    <property type="component" value="Unassembled WGS sequence"/>
</dbReference>
<sequence>MLNPGRLERRSERGQAGEQMGMQRGWEQHGGEEGWFWRTRSLGLPEAGQAMHMPSGLTYKSRFSLSYGFDTMCKVEKNLRKTKVYECLKSPVAC</sequence>
<accession>A0AAV9RX36</accession>
<reference evidence="2 3" key="1">
    <citation type="submission" date="2021-06" db="EMBL/GenBank/DDBJ databases">
        <authorList>
            <person name="Palmer J.M."/>
        </authorList>
    </citation>
    <scope>NUCLEOTIDE SEQUENCE [LARGE SCALE GENOMIC DNA]</scope>
    <source>
        <strain evidence="2 3">MEX-2019</strain>
        <tissue evidence="2">Muscle</tissue>
    </source>
</reference>
<gene>
    <name evidence="2" type="ORF">CRENBAI_024333</name>
</gene>
<evidence type="ECO:0000313" key="3">
    <source>
        <dbReference type="Proteomes" id="UP001311232"/>
    </source>
</evidence>
<protein>
    <submittedName>
        <fullName evidence="2">Uncharacterized protein</fullName>
    </submittedName>
</protein>
<name>A0AAV9RX36_9TELE</name>
<organism evidence="2 3">
    <name type="scientific">Crenichthys baileyi</name>
    <name type="common">White River springfish</name>
    <dbReference type="NCBI Taxonomy" id="28760"/>
    <lineage>
        <taxon>Eukaryota</taxon>
        <taxon>Metazoa</taxon>
        <taxon>Chordata</taxon>
        <taxon>Craniata</taxon>
        <taxon>Vertebrata</taxon>
        <taxon>Euteleostomi</taxon>
        <taxon>Actinopterygii</taxon>
        <taxon>Neopterygii</taxon>
        <taxon>Teleostei</taxon>
        <taxon>Neoteleostei</taxon>
        <taxon>Acanthomorphata</taxon>
        <taxon>Ovalentaria</taxon>
        <taxon>Atherinomorphae</taxon>
        <taxon>Cyprinodontiformes</taxon>
        <taxon>Goodeidae</taxon>
        <taxon>Crenichthys</taxon>
    </lineage>
</organism>
<evidence type="ECO:0000313" key="2">
    <source>
        <dbReference type="EMBL" id="KAK5613292.1"/>
    </source>
</evidence>
<dbReference type="EMBL" id="JAHHUM010001228">
    <property type="protein sequence ID" value="KAK5613292.1"/>
    <property type="molecule type" value="Genomic_DNA"/>
</dbReference>